<dbReference type="EMBL" id="MCGN01000011">
    <property type="protein sequence ID" value="ORY91184.1"/>
    <property type="molecule type" value="Genomic_DNA"/>
</dbReference>
<dbReference type="AlphaFoldDB" id="A0A1X2H187"/>
<evidence type="ECO:0000256" key="1">
    <source>
        <dbReference type="SAM" id="MobiDB-lite"/>
    </source>
</evidence>
<protein>
    <submittedName>
        <fullName evidence="4">Dbl homology domain-containing protein</fullName>
    </submittedName>
</protein>
<proteinExistence type="predicted"/>
<keyword evidence="5" id="KW-1185">Reference proteome</keyword>
<dbReference type="Gene3D" id="2.30.29.30">
    <property type="entry name" value="Pleckstrin-homology domain (PH domain)/Phosphotyrosine-binding domain (PTB)"/>
    <property type="match status" value="1"/>
</dbReference>
<dbReference type="InterPro" id="IPR055251">
    <property type="entry name" value="SOS1_NGEF_PH"/>
</dbReference>
<dbReference type="InParanoid" id="A0A1X2H187"/>
<dbReference type="Pfam" id="PF00621">
    <property type="entry name" value="RhoGEF"/>
    <property type="match status" value="1"/>
</dbReference>
<dbReference type="InterPro" id="IPR001849">
    <property type="entry name" value="PH_domain"/>
</dbReference>
<feature type="domain" description="DH" evidence="3">
    <location>
        <begin position="106"/>
        <end position="314"/>
    </location>
</feature>
<dbReference type="OrthoDB" id="660555at2759"/>
<dbReference type="Pfam" id="PF22697">
    <property type="entry name" value="SOS1_NGEF_PH"/>
    <property type="match status" value="1"/>
</dbReference>
<dbReference type="PANTHER" id="PTHR12673">
    <property type="entry name" value="FACIOGENITAL DYSPLASIA PROTEIN"/>
    <property type="match status" value="1"/>
</dbReference>
<dbReference type="InterPro" id="IPR035899">
    <property type="entry name" value="DBL_dom_sf"/>
</dbReference>
<feature type="region of interest" description="Disordered" evidence="1">
    <location>
        <begin position="1"/>
        <end position="69"/>
    </location>
</feature>
<dbReference type="SMART" id="SM00233">
    <property type="entry name" value="PH"/>
    <property type="match status" value="1"/>
</dbReference>
<dbReference type="SMART" id="SM00325">
    <property type="entry name" value="RhoGEF"/>
    <property type="match status" value="1"/>
</dbReference>
<evidence type="ECO:0000313" key="4">
    <source>
        <dbReference type="EMBL" id="ORY91184.1"/>
    </source>
</evidence>
<name>A0A1X2H187_SYNRA</name>
<sequence>MLKKTRSASTTSTRATIRTTTSSELSFTSSSSGSRVGATTTSSVSDASTTMSTYSMEDPLSPYRPSVDPPPIVISDDVDVIDELYEFFGNELDTRDYDFAESLFQQREKVVHELFDGEAQYIAKMQAAIDCYKKPLMDSFRHTNPSVSTNTTSLPRNFLSSSKSTGVVKGNDVELIFGNLDDILNVSRKFFSLLKERFRIWGPTQLLSDVIQSLLVEIPTYTTYLENYTGAMGLLEKLARSPQTKRHVESMIESSGSGQNSLFTLLGQPIFAIPRYSQIINDLVRYTDPHHPDAHQLHQCSVRINRLERNIRPLLQSCQATSRITDMISVIRNCPVLLDKPRRFVMRGQLSAMGGPNNYSSREERRMYFLLSDMLVMARPQNDQTPMPLFFKGKIDLSGASIKEFVKKKNGPANCFELWVDATDPSYRYADDINALLAAAGGATQQQYVLKADSKEAQAMWMQELQTVISQLQPVQPNQQR</sequence>
<evidence type="ECO:0000259" key="3">
    <source>
        <dbReference type="PROSITE" id="PS50010"/>
    </source>
</evidence>
<dbReference type="PROSITE" id="PS50003">
    <property type="entry name" value="PH_DOMAIN"/>
    <property type="match status" value="1"/>
</dbReference>
<feature type="compositionally biased region" description="Low complexity" evidence="1">
    <location>
        <begin position="7"/>
        <end position="53"/>
    </location>
</feature>
<gene>
    <name evidence="4" type="ORF">BCR43DRAFT_498661</name>
</gene>
<dbReference type="STRING" id="13706.A0A1X2H187"/>
<dbReference type="Gene3D" id="1.20.900.10">
    <property type="entry name" value="Dbl homology (DH) domain"/>
    <property type="match status" value="1"/>
</dbReference>
<dbReference type="GO" id="GO:0005737">
    <property type="term" value="C:cytoplasm"/>
    <property type="evidence" value="ECO:0007669"/>
    <property type="project" value="TreeGrafter"/>
</dbReference>
<reference evidence="4 5" key="1">
    <citation type="submission" date="2016-07" db="EMBL/GenBank/DDBJ databases">
        <title>Pervasive Adenine N6-methylation of Active Genes in Fungi.</title>
        <authorList>
            <consortium name="DOE Joint Genome Institute"/>
            <person name="Mondo S.J."/>
            <person name="Dannebaum R.O."/>
            <person name="Kuo R.C."/>
            <person name="Labutti K."/>
            <person name="Haridas S."/>
            <person name="Kuo A."/>
            <person name="Salamov A."/>
            <person name="Ahrendt S.R."/>
            <person name="Lipzen A."/>
            <person name="Sullivan W."/>
            <person name="Andreopoulos W.B."/>
            <person name="Clum A."/>
            <person name="Lindquist E."/>
            <person name="Daum C."/>
            <person name="Ramamoorthy G.K."/>
            <person name="Gryganskyi A."/>
            <person name="Culley D."/>
            <person name="Magnuson J.K."/>
            <person name="James T.Y."/>
            <person name="O'Malley M.A."/>
            <person name="Stajich J.E."/>
            <person name="Spatafora J.W."/>
            <person name="Visel A."/>
            <person name="Grigoriev I.V."/>
        </authorList>
    </citation>
    <scope>NUCLEOTIDE SEQUENCE [LARGE SCALE GENOMIC DNA]</scope>
    <source>
        <strain evidence="4 5">NRRL 2496</strain>
    </source>
</reference>
<feature type="domain" description="PH" evidence="2">
    <location>
        <begin position="343"/>
        <end position="470"/>
    </location>
</feature>
<dbReference type="GO" id="GO:0005085">
    <property type="term" value="F:guanyl-nucleotide exchange factor activity"/>
    <property type="evidence" value="ECO:0007669"/>
    <property type="project" value="InterPro"/>
</dbReference>
<dbReference type="PROSITE" id="PS50010">
    <property type="entry name" value="DH_2"/>
    <property type="match status" value="1"/>
</dbReference>
<organism evidence="4 5">
    <name type="scientific">Syncephalastrum racemosum</name>
    <name type="common">Filamentous fungus</name>
    <dbReference type="NCBI Taxonomy" id="13706"/>
    <lineage>
        <taxon>Eukaryota</taxon>
        <taxon>Fungi</taxon>
        <taxon>Fungi incertae sedis</taxon>
        <taxon>Mucoromycota</taxon>
        <taxon>Mucoromycotina</taxon>
        <taxon>Mucoromycetes</taxon>
        <taxon>Mucorales</taxon>
        <taxon>Syncephalastraceae</taxon>
        <taxon>Syncephalastrum</taxon>
    </lineage>
</organism>
<dbReference type="InterPro" id="IPR000219">
    <property type="entry name" value="DH_dom"/>
</dbReference>
<dbReference type="PANTHER" id="PTHR12673:SF159">
    <property type="entry name" value="LD03170P"/>
    <property type="match status" value="1"/>
</dbReference>
<dbReference type="OMA" id="PANCFEL"/>
<comment type="caution">
    <text evidence="4">The sequence shown here is derived from an EMBL/GenBank/DDBJ whole genome shotgun (WGS) entry which is preliminary data.</text>
</comment>
<dbReference type="CDD" id="cd00821">
    <property type="entry name" value="PH"/>
    <property type="match status" value="1"/>
</dbReference>
<dbReference type="SUPFAM" id="SSF50729">
    <property type="entry name" value="PH domain-like"/>
    <property type="match status" value="1"/>
</dbReference>
<dbReference type="InterPro" id="IPR051092">
    <property type="entry name" value="FYVE_RhoGEF_PH"/>
</dbReference>
<accession>A0A1X2H187</accession>
<evidence type="ECO:0000259" key="2">
    <source>
        <dbReference type="PROSITE" id="PS50003"/>
    </source>
</evidence>
<dbReference type="SUPFAM" id="SSF48065">
    <property type="entry name" value="DBL homology domain (DH-domain)"/>
    <property type="match status" value="1"/>
</dbReference>
<evidence type="ECO:0000313" key="5">
    <source>
        <dbReference type="Proteomes" id="UP000242180"/>
    </source>
</evidence>
<dbReference type="Proteomes" id="UP000242180">
    <property type="component" value="Unassembled WGS sequence"/>
</dbReference>
<dbReference type="InterPro" id="IPR011993">
    <property type="entry name" value="PH-like_dom_sf"/>
</dbReference>